<dbReference type="PANTHER" id="PTHR30204">
    <property type="entry name" value="REDOX-CYCLING DRUG-SENSING TRANSCRIPTIONAL ACTIVATOR SOXR"/>
    <property type="match status" value="1"/>
</dbReference>
<comment type="caution">
    <text evidence="5">The sequence shown here is derived from an EMBL/GenBank/DDBJ whole genome shotgun (WGS) entry which is preliminary data.</text>
</comment>
<keyword evidence="1" id="KW-0238">DNA-binding</keyword>
<dbReference type="PROSITE" id="PS50937">
    <property type="entry name" value="HTH_MERR_2"/>
    <property type="match status" value="1"/>
</dbReference>
<dbReference type="PRINTS" id="PR00040">
    <property type="entry name" value="HTHMERR"/>
</dbReference>
<dbReference type="EMBL" id="SGXD01000001">
    <property type="protein sequence ID" value="RZS91758.1"/>
    <property type="molecule type" value="Genomic_DNA"/>
</dbReference>
<name>A0A4Q7NXV3_9ACTN</name>
<evidence type="ECO:0000256" key="2">
    <source>
        <dbReference type="SAM" id="Coils"/>
    </source>
</evidence>
<keyword evidence="6" id="KW-1185">Reference proteome</keyword>
<dbReference type="GO" id="GO:0003677">
    <property type="term" value="F:DNA binding"/>
    <property type="evidence" value="ECO:0007669"/>
    <property type="project" value="UniProtKB-KW"/>
</dbReference>
<dbReference type="SUPFAM" id="SSF46955">
    <property type="entry name" value="Putative DNA-binding domain"/>
    <property type="match status" value="1"/>
</dbReference>
<sequence>MTQTLTQTPPQSLDGEAHQQTAAGEQDTEQDTAYDIAEVAALTGLTPHTLRYYERAGLVRSPRRDATGRRRYDDRDLSWLRFLTRLRSTGMPIRVVRDYVELCWAGDGNEAERLEILEAHRDVLRERLAQAQHDLEHIDLKIALYRKALP</sequence>
<feature type="domain" description="HTH merR-type" evidence="4">
    <location>
        <begin position="33"/>
        <end position="102"/>
    </location>
</feature>
<proteinExistence type="predicted"/>
<accession>A0A4Q7NXV3</accession>
<dbReference type="RefSeq" id="WP_231116066.1">
    <property type="nucleotide sequence ID" value="NZ_SGXD01000001.1"/>
</dbReference>
<dbReference type="Proteomes" id="UP000293638">
    <property type="component" value="Unassembled WGS sequence"/>
</dbReference>
<evidence type="ECO:0000256" key="1">
    <source>
        <dbReference type="ARBA" id="ARBA00023125"/>
    </source>
</evidence>
<evidence type="ECO:0000259" key="4">
    <source>
        <dbReference type="PROSITE" id="PS50937"/>
    </source>
</evidence>
<protein>
    <submittedName>
        <fullName evidence="5">MerR family transcriptional regulator</fullName>
    </submittedName>
</protein>
<feature type="compositionally biased region" description="Low complexity" evidence="3">
    <location>
        <begin position="1"/>
        <end position="11"/>
    </location>
</feature>
<dbReference type="PROSITE" id="PS00552">
    <property type="entry name" value="HTH_MERR_1"/>
    <property type="match status" value="1"/>
</dbReference>
<dbReference type="InterPro" id="IPR000551">
    <property type="entry name" value="MerR-type_HTH_dom"/>
</dbReference>
<feature type="region of interest" description="Disordered" evidence="3">
    <location>
        <begin position="1"/>
        <end position="30"/>
    </location>
</feature>
<evidence type="ECO:0000313" key="5">
    <source>
        <dbReference type="EMBL" id="RZS91758.1"/>
    </source>
</evidence>
<evidence type="ECO:0000313" key="6">
    <source>
        <dbReference type="Proteomes" id="UP000293638"/>
    </source>
</evidence>
<organism evidence="5 6">
    <name type="scientific">Motilibacter rhizosphaerae</name>
    <dbReference type="NCBI Taxonomy" id="598652"/>
    <lineage>
        <taxon>Bacteria</taxon>
        <taxon>Bacillati</taxon>
        <taxon>Actinomycetota</taxon>
        <taxon>Actinomycetes</taxon>
        <taxon>Motilibacterales</taxon>
        <taxon>Motilibacteraceae</taxon>
        <taxon>Motilibacter</taxon>
    </lineage>
</organism>
<dbReference type="Gene3D" id="1.10.1660.10">
    <property type="match status" value="1"/>
</dbReference>
<dbReference type="SMART" id="SM00422">
    <property type="entry name" value="HTH_MERR"/>
    <property type="match status" value="1"/>
</dbReference>
<gene>
    <name evidence="5" type="ORF">EV189_1006</name>
</gene>
<dbReference type="PANTHER" id="PTHR30204:SF98">
    <property type="entry name" value="HTH-TYPE TRANSCRIPTIONAL REGULATOR ADHR"/>
    <property type="match status" value="1"/>
</dbReference>
<feature type="coiled-coil region" evidence="2">
    <location>
        <begin position="114"/>
        <end position="141"/>
    </location>
</feature>
<dbReference type="Pfam" id="PF13411">
    <property type="entry name" value="MerR_1"/>
    <property type="match status" value="1"/>
</dbReference>
<keyword evidence="2" id="KW-0175">Coiled coil</keyword>
<dbReference type="InterPro" id="IPR009061">
    <property type="entry name" value="DNA-bd_dom_put_sf"/>
</dbReference>
<dbReference type="InterPro" id="IPR047057">
    <property type="entry name" value="MerR_fam"/>
</dbReference>
<dbReference type="AlphaFoldDB" id="A0A4Q7NXV3"/>
<evidence type="ECO:0000256" key="3">
    <source>
        <dbReference type="SAM" id="MobiDB-lite"/>
    </source>
</evidence>
<dbReference type="GO" id="GO:0003700">
    <property type="term" value="F:DNA-binding transcription factor activity"/>
    <property type="evidence" value="ECO:0007669"/>
    <property type="project" value="InterPro"/>
</dbReference>
<dbReference type="CDD" id="cd01109">
    <property type="entry name" value="HTH_YyaN"/>
    <property type="match status" value="1"/>
</dbReference>
<reference evidence="5 6" key="1">
    <citation type="submission" date="2019-02" db="EMBL/GenBank/DDBJ databases">
        <title>Genomic Encyclopedia of Type Strains, Phase IV (KMG-IV): sequencing the most valuable type-strain genomes for metagenomic binning, comparative biology and taxonomic classification.</title>
        <authorList>
            <person name="Goeker M."/>
        </authorList>
    </citation>
    <scope>NUCLEOTIDE SEQUENCE [LARGE SCALE GENOMIC DNA]</scope>
    <source>
        <strain evidence="5 6">DSM 45622</strain>
    </source>
</reference>